<dbReference type="GeneID" id="39589998"/>
<proteinExistence type="predicted"/>
<keyword evidence="2" id="KW-1185">Reference proteome</keyword>
<reference evidence="1 2" key="1">
    <citation type="submission" date="2018-11" db="EMBL/GenBank/DDBJ databases">
        <title>Genome sequence of Apiotrichum porosum DSM 27194.</title>
        <authorList>
            <person name="Aliyu H."/>
            <person name="Gorte O."/>
            <person name="Ochsenreither K."/>
        </authorList>
    </citation>
    <scope>NUCLEOTIDE SEQUENCE [LARGE SCALE GENOMIC DNA]</scope>
    <source>
        <strain evidence="1 2">DSM 27194</strain>
    </source>
</reference>
<gene>
    <name evidence="1" type="ORF">EHS24_005455</name>
</gene>
<accession>A0A427XD93</accession>
<protein>
    <submittedName>
        <fullName evidence="1">Uncharacterized protein</fullName>
    </submittedName>
</protein>
<name>A0A427XD93_9TREE</name>
<comment type="caution">
    <text evidence="1">The sequence shown here is derived from an EMBL/GenBank/DDBJ whole genome shotgun (WGS) entry which is preliminary data.</text>
</comment>
<feature type="non-terminal residue" evidence="1">
    <location>
        <position position="313"/>
    </location>
</feature>
<evidence type="ECO:0000313" key="2">
    <source>
        <dbReference type="Proteomes" id="UP000279236"/>
    </source>
</evidence>
<dbReference type="OrthoDB" id="10687893at2759"/>
<sequence length="313" mass="33832">MLAAPAYASKKLFNLSLPVISPVLQFSGSISETYDTGGDWVGQGTPLTGDSIRRLDEYSTTIDFAGTNIQFLGNASDTSVVSVSYGQWQYVTETSANSSVIAAAQSNLTYAWYEMVVTQTNSDTDVWMTGVDINTALETEFDSIWDAPNRTEAVVDSLGDKNEFFYFYGQWAYNASIGSVPSPVGRPYNHLVGSGDAYLNFNVPQNTSFIIINGTVGYLGGHYNVTLDPPLSGTQDYTLGSESPPNPFTFNSESRWESEAVLFAAPLDPTEEYDVIIDNIDTDGSVGVYGATFYFATNPPSSNVTSTPSPGHP</sequence>
<organism evidence="1 2">
    <name type="scientific">Apiotrichum porosum</name>
    <dbReference type="NCBI Taxonomy" id="105984"/>
    <lineage>
        <taxon>Eukaryota</taxon>
        <taxon>Fungi</taxon>
        <taxon>Dikarya</taxon>
        <taxon>Basidiomycota</taxon>
        <taxon>Agaricomycotina</taxon>
        <taxon>Tremellomycetes</taxon>
        <taxon>Trichosporonales</taxon>
        <taxon>Trichosporonaceae</taxon>
        <taxon>Apiotrichum</taxon>
    </lineage>
</organism>
<evidence type="ECO:0000313" key="1">
    <source>
        <dbReference type="EMBL" id="RSH76707.1"/>
    </source>
</evidence>
<dbReference type="EMBL" id="RSCE01000022">
    <property type="protein sequence ID" value="RSH76707.1"/>
    <property type="molecule type" value="Genomic_DNA"/>
</dbReference>
<dbReference type="RefSeq" id="XP_028471854.1">
    <property type="nucleotide sequence ID" value="XM_028620979.1"/>
</dbReference>
<dbReference type="Proteomes" id="UP000279236">
    <property type="component" value="Unassembled WGS sequence"/>
</dbReference>
<dbReference type="AlphaFoldDB" id="A0A427XD93"/>